<dbReference type="STRING" id="641025.SAMN05421507_1472"/>
<evidence type="ECO:0000313" key="2">
    <source>
        <dbReference type="EMBL" id="SDP99004.1"/>
    </source>
</evidence>
<dbReference type="InterPro" id="IPR008949">
    <property type="entry name" value="Isoprenoid_synthase_dom_sf"/>
</dbReference>
<dbReference type="Pfam" id="PF19086">
    <property type="entry name" value="Terpene_syn_C_2"/>
    <property type="match status" value="1"/>
</dbReference>
<keyword evidence="3" id="KW-1185">Reference proteome</keyword>
<dbReference type="Proteomes" id="UP000199691">
    <property type="component" value="Unassembled WGS sequence"/>
</dbReference>
<gene>
    <name evidence="2" type="ORF">SAMN05421507_1472</name>
</gene>
<evidence type="ECO:0000256" key="1">
    <source>
        <dbReference type="SAM" id="MobiDB-lite"/>
    </source>
</evidence>
<evidence type="ECO:0000313" key="3">
    <source>
        <dbReference type="Proteomes" id="UP000199691"/>
    </source>
</evidence>
<name>A0A1H0X7P4_9PSEU</name>
<sequence>MAAFDDECDDGSGTAGLGLLMWPVLRALDAPTADATGYSAALRDLRDRILALATPELPLQFAEGLRATLLTELVHTAQTSDDGEPTYDESLATRGRTSSPAWAFPLLCHVAGCRGSAGTTLADPSCGVLLDITASIINWDNDFHSYDGDKSNPGNGRNLVSQVRVRLGWDEQDATTAAVALCNEVMALFLRLRDQLHRPADPDRQPFLAGLGRYLPGNLDWHELSGRYATTWISLVSEWDPVPCDRRLRTPAISWWWGRARKTLDRPAPEQSSSRVPDATRTPVRGQGDPERRGQAHADAPVEYLVPGVLHRVQDAAVQHVRRLDARPARRCEHPDATYRVRVQLAVALDLDRNQ</sequence>
<organism evidence="2 3">
    <name type="scientific">Lentzea jiangxiensis</name>
    <dbReference type="NCBI Taxonomy" id="641025"/>
    <lineage>
        <taxon>Bacteria</taxon>
        <taxon>Bacillati</taxon>
        <taxon>Actinomycetota</taxon>
        <taxon>Actinomycetes</taxon>
        <taxon>Pseudonocardiales</taxon>
        <taxon>Pseudonocardiaceae</taxon>
        <taxon>Lentzea</taxon>
    </lineage>
</organism>
<feature type="region of interest" description="Disordered" evidence="1">
    <location>
        <begin position="266"/>
        <end position="300"/>
    </location>
</feature>
<protein>
    <recommendedName>
        <fullName evidence="4">Terpene synthase family, metal binding domain</fullName>
    </recommendedName>
</protein>
<dbReference type="Gene3D" id="1.10.600.10">
    <property type="entry name" value="Farnesyl Diphosphate Synthase"/>
    <property type="match status" value="1"/>
</dbReference>
<accession>A0A1H0X7P4</accession>
<dbReference type="EMBL" id="FNIX01000047">
    <property type="protein sequence ID" value="SDP99004.1"/>
    <property type="molecule type" value="Genomic_DNA"/>
</dbReference>
<proteinExistence type="predicted"/>
<dbReference type="SUPFAM" id="SSF48576">
    <property type="entry name" value="Terpenoid synthases"/>
    <property type="match status" value="1"/>
</dbReference>
<evidence type="ECO:0008006" key="4">
    <source>
        <dbReference type="Google" id="ProtNLM"/>
    </source>
</evidence>
<reference evidence="3" key="1">
    <citation type="submission" date="2016-10" db="EMBL/GenBank/DDBJ databases">
        <authorList>
            <person name="Varghese N."/>
            <person name="Submissions S."/>
        </authorList>
    </citation>
    <scope>NUCLEOTIDE SEQUENCE [LARGE SCALE GENOMIC DNA]</scope>
    <source>
        <strain evidence="3">CGMCC 4.6609</strain>
    </source>
</reference>
<dbReference type="AlphaFoldDB" id="A0A1H0X7P4"/>